<organism evidence="2 3">
    <name type="scientific">Metabacillus arenae</name>
    <dbReference type="NCBI Taxonomy" id="2771434"/>
    <lineage>
        <taxon>Bacteria</taxon>
        <taxon>Bacillati</taxon>
        <taxon>Bacillota</taxon>
        <taxon>Bacilli</taxon>
        <taxon>Bacillales</taxon>
        <taxon>Bacillaceae</taxon>
        <taxon>Metabacillus</taxon>
    </lineage>
</organism>
<protein>
    <submittedName>
        <fullName evidence="2">GNAT family N-acetyltransferase</fullName>
    </submittedName>
</protein>
<evidence type="ECO:0000313" key="3">
    <source>
        <dbReference type="Proteomes" id="UP000626844"/>
    </source>
</evidence>
<dbReference type="PROSITE" id="PS51186">
    <property type="entry name" value="GNAT"/>
    <property type="match status" value="1"/>
</dbReference>
<dbReference type="GO" id="GO:0016747">
    <property type="term" value="F:acyltransferase activity, transferring groups other than amino-acyl groups"/>
    <property type="evidence" value="ECO:0007669"/>
    <property type="project" value="InterPro"/>
</dbReference>
<feature type="domain" description="N-acetyltransferase" evidence="1">
    <location>
        <begin position="8"/>
        <end position="177"/>
    </location>
</feature>
<evidence type="ECO:0000259" key="1">
    <source>
        <dbReference type="PROSITE" id="PS51186"/>
    </source>
</evidence>
<proteinExistence type="predicted"/>
<name>A0A926NG17_9BACI</name>
<dbReference type="AlphaFoldDB" id="A0A926NG17"/>
<dbReference type="Gene3D" id="3.40.630.30">
    <property type="match status" value="1"/>
</dbReference>
<dbReference type="InterPro" id="IPR000182">
    <property type="entry name" value="GNAT_dom"/>
</dbReference>
<dbReference type="PANTHER" id="PTHR43415:SF4">
    <property type="entry name" value="N-ACETYLTRANSFERASE DOMAIN-CONTAINING PROTEIN"/>
    <property type="match status" value="1"/>
</dbReference>
<keyword evidence="3" id="KW-1185">Reference proteome</keyword>
<reference evidence="2" key="1">
    <citation type="submission" date="2020-09" db="EMBL/GenBank/DDBJ databases">
        <title>A novel bacterium of genus Bacillus, isolated from South China Sea.</title>
        <authorList>
            <person name="Huang H."/>
            <person name="Mo K."/>
            <person name="Hu Y."/>
        </authorList>
    </citation>
    <scope>NUCLEOTIDE SEQUENCE</scope>
    <source>
        <strain evidence="2">IB182487</strain>
    </source>
</reference>
<dbReference type="PANTHER" id="PTHR43415">
    <property type="entry name" value="SPERMIDINE N(1)-ACETYLTRANSFERASE"/>
    <property type="match status" value="1"/>
</dbReference>
<gene>
    <name evidence="2" type="ORF">IC621_10225</name>
</gene>
<dbReference type="InterPro" id="IPR016181">
    <property type="entry name" value="Acyl_CoA_acyltransferase"/>
</dbReference>
<evidence type="ECO:0000313" key="2">
    <source>
        <dbReference type="EMBL" id="MBD1380606.1"/>
    </source>
</evidence>
<accession>A0A926NG17</accession>
<dbReference type="Pfam" id="PF13302">
    <property type="entry name" value="Acetyltransf_3"/>
    <property type="match status" value="1"/>
</dbReference>
<dbReference type="RefSeq" id="WP_191158203.1">
    <property type="nucleotide sequence ID" value="NZ_JACXAI010000011.1"/>
</dbReference>
<comment type="caution">
    <text evidence="2">The sequence shown here is derived from an EMBL/GenBank/DDBJ whole genome shotgun (WGS) entry which is preliminary data.</text>
</comment>
<dbReference type="SUPFAM" id="SSF55729">
    <property type="entry name" value="Acyl-CoA N-acyltransferases (Nat)"/>
    <property type="match status" value="1"/>
</dbReference>
<dbReference type="Proteomes" id="UP000626844">
    <property type="component" value="Unassembled WGS sequence"/>
</dbReference>
<sequence length="192" mass="22682">MIKTGNRVTIRSIKKEDLPGLYHYIYGVENPEWKKWDAPYFPLGKLSYRDFCDQYEMYIQPINQIPSRTAIEVKGKVIGIVSFYWEHQPSYWLESGIAIYDPSYWSEGYGTEALTLWISYLFDNLPLVRVGLTTWSGNARMMKCAEKLGFTLEGRLRKCRLYQGKHYDSMRYGVLREEWERLGTKSFNKILN</sequence>
<dbReference type="EMBL" id="JACXAI010000011">
    <property type="protein sequence ID" value="MBD1380606.1"/>
    <property type="molecule type" value="Genomic_DNA"/>
</dbReference>